<proteinExistence type="predicted"/>
<dbReference type="Proteomes" id="UP000319619">
    <property type="component" value="Unassembled WGS sequence"/>
</dbReference>
<sequence length="238" mass="28033">MNPDEILKQLEPLADEEYRESIDHFTPQTPTEEGGRWTSVGVRVPVLREFEKSLFKQLKTSEDYEMLVAFTDEAYKRRIRELAALGFGGLCRLKKYWRKDLLDYIHEWVPLLSDWGMTDITGGLLCYMILQDIITIDDLVEYRDYPSVWGRRLLIVATVLPLRKGVGDVDRYLEIISWYRNSREKMIVKAISWALREGSKSNPDKIREFIERHSEELHSSILREVRNKLDKGLKNPKR</sequence>
<dbReference type="InterPro" id="IPR016024">
    <property type="entry name" value="ARM-type_fold"/>
</dbReference>
<name>A0A532V0B0_UNCL8</name>
<dbReference type="InterPro" id="IPR014825">
    <property type="entry name" value="DNA_alkylation"/>
</dbReference>
<comment type="caution">
    <text evidence="1">The sequence shown here is derived from an EMBL/GenBank/DDBJ whole genome shotgun (WGS) entry which is preliminary data.</text>
</comment>
<evidence type="ECO:0000313" key="2">
    <source>
        <dbReference type="Proteomes" id="UP000319619"/>
    </source>
</evidence>
<reference evidence="1 2" key="1">
    <citation type="submission" date="2017-06" db="EMBL/GenBank/DDBJ databases">
        <title>Novel microbial phyla capable of carbon fixation and sulfur reduction in deep-sea sediments.</title>
        <authorList>
            <person name="Huang J."/>
            <person name="Baker B."/>
            <person name="Wang Y."/>
        </authorList>
    </citation>
    <scope>NUCLEOTIDE SEQUENCE [LARGE SCALE GENOMIC DNA]</scope>
    <source>
        <strain evidence="1">B3_LCP</strain>
    </source>
</reference>
<accession>A0A532V0B0</accession>
<organism evidence="1 2">
    <name type="scientific">candidate division LCP-89 bacterium B3_LCP</name>
    <dbReference type="NCBI Taxonomy" id="2012998"/>
    <lineage>
        <taxon>Bacteria</taxon>
        <taxon>Pseudomonadati</taxon>
        <taxon>Bacteria division LCP-89</taxon>
    </lineage>
</organism>
<dbReference type="CDD" id="cd06561">
    <property type="entry name" value="AlkD_like"/>
    <property type="match status" value="1"/>
</dbReference>
<gene>
    <name evidence="1" type="ORF">CEE37_06610</name>
</gene>
<protein>
    <recommendedName>
        <fullName evidence="3">DNA alkylation repair protein</fullName>
    </recommendedName>
</protein>
<dbReference type="Pfam" id="PF08713">
    <property type="entry name" value="DNA_alkylation"/>
    <property type="match status" value="1"/>
</dbReference>
<dbReference type="SUPFAM" id="SSF48371">
    <property type="entry name" value="ARM repeat"/>
    <property type="match status" value="1"/>
</dbReference>
<evidence type="ECO:0008006" key="3">
    <source>
        <dbReference type="Google" id="ProtNLM"/>
    </source>
</evidence>
<dbReference type="EMBL" id="NJBN01000004">
    <property type="protein sequence ID" value="TKJ40631.1"/>
    <property type="molecule type" value="Genomic_DNA"/>
</dbReference>
<dbReference type="PANTHER" id="PTHR34070">
    <property type="entry name" value="ARMADILLO-TYPE FOLD"/>
    <property type="match status" value="1"/>
</dbReference>
<dbReference type="Gene3D" id="1.25.10.90">
    <property type="match status" value="1"/>
</dbReference>
<evidence type="ECO:0000313" key="1">
    <source>
        <dbReference type="EMBL" id="TKJ40631.1"/>
    </source>
</evidence>
<dbReference type="PANTHER" id="PTHR34070:SF1">
    <property type="entry name" value="DNA ALKYLATION REPAIR PROTEIN"/>
    <property type="match status" value="1"/>
</dbReference>
<dbReference type="AlphaFoldDB" id="A0A532V0B0"/>